<reference evidence="1" key="1">
    <citation type="submission" date="2020-09" db="EMBL/GenBank/DDBJ databases">
        <title>Genome-Enabled Discovery of Anthraquinone Biosynthesis in Senna tora.</title>
        <authorList>
            <person name="Kang S.-H."/>
            <person name="Pandey R.P."/>
            <person name="Lee C.-M."/>
            <person name="Sim J.-S."/>
            <person name="Jeong J.-T."/>
            <person name="Choi B.-S."/>
            <person name="Jung M."/>
            <person name="Ginzburg D."/>
            <person name="Zhao K."/>
            <person name="Won S.Y."/>
            <person name="Oh T.-J."/>
            <person name="Yu Y."/>
            <person name="Kim N.-H."/>
            <person name="Lee O.R."/>
            <person name="Lee T.-H."/>
            <person name="Bashyal P."/>
            <person name="Kim T.-S."/>
            <person name="Lee W.-H."/>
            <person name="Kawkins C."/>
            <person name="Kim C.-K."/>
            <person name="Kim J.S."/>
            <person name="Ahn B.O."/>
            <person name="Rhee S.Y."/>
            <person name="Sohng J.K."/>
        </authorList>
    </citation>
    <scope>NUCLEOTIDE SEQUENCE</scope>
    <source>
        <tissue evidence="1">Leaf</tissue>
    </source>
</reference>
<protein>
    <submittedName>
        <fullName evidence="1">Serine/threonine-protein phosphatase 7 long form-like protein</fullName>
    </submittedName>
</protein>
<keyword evidence="2" id="KW-1185">Reference proteome</keyword>
<comment type="caution">
    <text evidence="1">The sequence shown here is derived from an EMBL/GenBank/DDBJ whole genome shotgun (WGS) entry which is preliminary data.</text>
</comment>
<organism evidence="1 2">
    <name type="scientific">Senna tora</name>
    <dbReference type="NCBI Taxonomy" id="362788"/>
    <lineage>
        <taxon>Eukaryota</taxon>
        <taxon>Viridiplantae</taxon>
        <taxon>Streptophyta</taxon>
        <taxon>Embryophyta</taxon>
        <taxon>Tracheophyta</taxon>
        <taxon>Spermatophyta</taxon>
        <taxon>Magnoliopsida</taxon>
        <taxon>eudicotyledons</taxon>
        <taxon>Gunneridae</taxon>
        <taxon>Pentapetalae</taxon>
        <taxon>rosids</taxon>
        <taxon>fabids</taxon>
        <taxon>Fabales</taxon>
        <taxon>Fabaceae</taxon>
        <taxon>Caesalpinioideae</taxon>
        <taxon>Cassia clade</taxon>
        <taxon>Senna</taxon>
    </lineage>
</organism>
<gene>
    <name evidence="1" type="ORF">G2W53_035677</name>
</gene>
<dbReference type="AlphaFoldDB" id="A0A834T3X4"/>
<sequence>MCQCNRRCTDKSGPLKPDHFCFSESNHARQRGRAVVLESAGSYRTGVGHDHCAAIPQGQSSVMAQRRAIYLSPVDIRSHGEAESCPFKRRSNRVVTSFAGSMIPWFGTPASRRAMIMGTEGLASRLFTVVTVIGCHLMETARPFGGHGEVASVVVISGTCPKPIHATETDNRQSPRSVSGLAALHSSRYRVQSTTDPQLYYPHFAKSLSRGRYIRQQSVDVLSGVKYPLSKCSMYCRVYHCLYTSGELWSGIYWKWAFNQLIDSRWPFLVCRCWRSSTSSNFMHSSR</sequence>
<dbReference type="Proteomes" id="UP000634136">
    <property type="component" value="Unassembled WGS sequence"/>
</dbReference>
<dbReference type="EMBL" id="JAAIUW010000011">
    <property type="protein sequence ID" value="KAF7808934.1"/>
    <property type="molecule type" value="Genomic_DNA"/>
</dbReference>
<accession>A0A834T3X4</accession>
<evidence type="ECO:0000313" key="2">
    <source>
        <dbReference type="Proteomes" id="UP000634136"/>
    </source>
</evidence>
<proteinExistence type="predicted"/>
<evidence type="ECO:0000313" key="1">
    <source>
        <dbReference type="EMBL" id="KAF7808934.1"/>
    </source>
</evidence>
<name>A0A834T3X4_9FABA</name>